<gene>
    <name evidence="14" type="ORF">BI308_17175</name>
</gene>
<comment type="similarity">
    <text evidence="2">Belongs to the NADH dehydrogenase family.</text>
</comment>
<dbReference type="InterPro" id="IPR010918">
    <property type="entry name" value="PurM-like_C_dom"/>
</dbReference>
<feature type="domain" description="PurM-like N-terminal" evidence="11">
    <location>
        <begin position="451"/>
        <end position="533"/>
    </location>
</feature>
<dbReference type="AlphaFoldDB" id="A0A1L9QNQ2"/>
<evidence type="ECO:0000256" key="3">
    <source>
        <dbReference type="ARBA" id="ARBA00022630"/>
    </source>
</evidence>
<protein>
    <submittedName>
        <fullName evidence="14">Selenide, water dikinase SelD</fullName>
    </submittedName>
</protein>
<evidence type="ECO:0000256" key="7">
    <source>
        <dbReference type="ARBA" id="ARBA00022827"/>
    </source>
</evidence>
<dbReference type="InterPro" id="IPR036188">
    <property type="entry name" value="FAD/NAD-bd_sf"/>
</dbReference>
<dbReference type="NCBIfam" id="TIGR03169">
    <property type="entry name" value="Nterm_to_SelD"/>
    <property type="match status" value="1"/>
</dbReference>
<comment type="caution">
    <text evidence="14">The sequence shown here is derived from an EMBL/GenBank/DDBJ whole genome shotgun (WGS) entry which is preliminary data.</text>
</comment>
<keyword evidence="5" id="KW-0547">Nucleotide-binding</keyword>
<dbReference type="GO" id="GO:0016301">
    <property type="term" value="F:kinase activity"/>
    <property type="evidence" value="ECO:0007669"/>
    <property type="project" value="UniProtKB-KW"/>
</dbReference>
<evidence type="ECO:0000313" key="14">
    <source>
        <dbReference type="EMBL" id="OJJ24318.1"/>
    </source>
</evidence>
<evidence type="ECO:0000256" key="2">
    <source>
        <dbReference type="ARBA" id="ARBA00005272"/>
    </source>
</evidence>
<name>A0A1L9QNQ2_9CYAN</name>
<dbReference type="SUPFAM" id="SSF56042">
    <property type="entry name" value="PurM C-terminal domain-like"/>
    <property type="match status" value="1"/>
</dbReference>
<evidence type="ECO:0000259" key="13">
    <source>
        <dbReference type="Pfam" id="PF07992"/>
    </source>
</evidence>
<keyword evidence="8" id="KW-0067">ATP-binding</keyword>
<organism evidence="14 15">
    <name type="scientific">Roseofilum reptotaenium AO1-A</name>
    <dbReference type="NCBI Taxonomy" id="1925591"/>
    <lineage>
        <taxon>Bacteria</taxon>
        <taxon>Bacillati</taxon>
        <taxon>Cyanobacteriota</taxon>
        <taxon>Cyanophyceae</taxon>
        <taxon>Desertifilales</taxon>
        <taxon>Desertifilaceae</taxon>
        <taxon>Roseofilum</taxon>
    </lineage>
</organism>
<dbReference type="Proteomes" id="UP000183940">
    <property type="component" value="Unassembled WGS sequence"/>
</dbReference>
<dbReference type="Gene3D" id="3.50.50.100">
    <property type="match status" value="1"/>
</dbReference>
<dbReference type="InterPro" id="IPR036921">
    <property type="entry name" value="PurM-like_N_sf"/>
</dbReference>
<evidence type="ECO:0000259" key="12">
    <source>
        <dbReference type="Pfam" id="PF02769"/>
    </source>
</evidence>
<dbReference type="InterPro" id="IPR004536">
    <property type="entry name" value="SPS/SelD"/>
</dbReference>
<comment type="cofactor">
    <cofactor evidence="1">
        <name>FAD</name>
        <dbReference type="ChEBI" id="CHEBI:57692"/>
    </cofactor>
</comment>
<dbReference type="SUPFAM" id="SSF51905">
    <property type="entry name" value="FAD/NAD(P)-binding domain"/>
    <property type="match status" value="1"/>
</dbReference>
<keyword evidence="6" id="KW-0418">Kinase</keyword>
<keyword evidence="3" id="KW-0285">Flavoprotein</keyword>
<dbReference type="InterPro" id="IPR023753">
    <property type="entry name" value="FAD/NAD-binding_dom"/>
</dbReference>
<dbReference type="NCBIfam" id="TIGR00476">
    <property type="entry name" value="selD"/>
    <property type="match status" value="1"/>
</dbReference>
<dbReference type="GO" id="GO:0005524">
    <property type="term" value="F:ATP binding"/>
    <property type="evidence" value="ECO:0007669"/>
    <property type="project" value="UniProtKB-KW"/>
</dbReference>
<dbReference type="SUPFAM" id="SSF55326">
    <property type="entry name" value="PurM N-terminal domain-like"/>
    <property type="match status" value="1"/>
</dbReference>
<dbReference type="Gene3D" id="3.90.650.10">
    <property type="entry name" value="PurM-like C-terminal domain"/>
    <property type="match status" value="1"/>
</dbReference>
<reference evidence="14" key="1">
    <citation type="submission" date="2016-10" db="EMBL/GenBank/DDBJ databases">
        <title>CRISPR-Cas defence system in Roseofilum reptotaenium: evidence of a bacteriophage-cyanobacterium arms race in the coral black band disease.</title>
        <authorList>
            <person name="Buerger P."/>
            <person name="Wood-Charlson E.M."/>
            <person name="Weynberg K.D."/>
            <person name="Willis B."/>
            <person name="Van Oppen M.J."/>
        </authorList>
    </citation>
    <scope>NUCLEOTIDE SEQUENCE [LARGE SCALE GENOMIC DNA]</scope>
    <source>
        <strain evidence="14">AO1-A</strain>
    </source>
</reference>
<dbReference type="PANTHER" id="PTHR42913">
    <property type="entry name" value="APOPTOSIS-INDUCING FACTOR 1"/>
    <property type="match status" value="1"/>
</dbReference>
<dbReference type="GO" id="GO:0019646">
    <property type="term" value="P:aerobic electron transport chain"/>
    <property type="evidence" value="ECO:0007669"/>
    <property type="project" value="TreeGrafter"/>
</dbReference>
<dbReference type="EMBL" id="MLAW01000033">
    <property type="protein sequence ID" value="OJJ24318.1"/>
    <property type="molecule type" value="Genomic_DNA"/>
</dbReference>
<evidence type="ECO:0000256" key="9">
    <source>
        <dbReference type="ARBA" id="ARBA00023002"/>
    </source>
</evidence>
<dbReference type="Pfam" id="PF07992">
    <property type="entry name" value="Pyr_redox_2"/>
    <property type="match status" value="1"/>
</dbReference>
<keyword evidence="15" id="KW-1185">Reference proteome</keyword>
<dbReference type="InterPro" id="IPR036676">
    <property type="entry name" value="PurM-like_C_sf"/>
</dbReference>
<dbReference type="InterPro" id="IPR017584">
    <property type="entry name" value="Pyridine_nucleo_diS_OxRdtase_N"/>
</dbReference>
<keyword evidence="7" id="KW-0274">FAD</keyword>
<dbReference type="PRINTS" id="PR00368">
    <property type="entry name" value="FADPNR"/>
</dbReference>
<evidence type="ECO:0000256" key="5">
    <source>
        <dbReference type="ARBA" id="ARBA00022741"/>
    </source>
</evidence>
<dbReference type="STRING" id="1925591.BI308_17175"/>
<dbReference type="InterPro" id="IPR016188">
    <property type="entry name" value="PurM-like_N"/>
</dbReference>
<evidence type="ECO:0000259" key="11">
    <source>
        <dbReference type="Pfam" id="PF00586"/>
    </source>
</evidence>
<dbReference type="Gene3D" id="3.30.1330.10">
    <property type="entry name" value="PurM-like, N-terminal domain"/>
    <property type="match status" value="1"/>
</dbReference>
<dbReference type="Pfam" id="PF00586">
    <property type="entry name" value="AIRS"/>
    <property type="match status" value="1"/>
</dbReference>
<dbReference type="InterPro" id="IPR051169">
    <property type="entry name" value="NADH-Q_oxidoreductase"/>
</dbReference>
<feature type="domain" description="PurM-like C-terminal" evidence="12">
    <location>
        <begin position="559"/>
        <end position="736"/>
    </location>
</feature>
<accession>A0A1L9QNQ2</accession>
<keyword evidence="4" id="KW-0808">Transferase</keyword>
<keyword evidence="9" id="KW-0560">Oxidoreductase</keyword>
<feature type="domain" description="FAD/NAD(P)-binding" evidence="13">
    <location>
        <begin position="8"/>
        <end position="326"/>
    </location>
</feature>
<evidence type="ECO:0000256" key="4">
    <source>
        <dbReference type="ARBA" id="ARBA00022679"/>
    </source>
</evidence>
<evidence type="ECO:0000256" key="6">
    <source>
        <dbReference type="ARBA" id="ARBA00022777"/>
    </source>
</evidence>
<evidence type="ECO:0000313" key="15">
    <source>
        <dbReference type="Proteomes" id="UP000183940"/>
    </source>
</evidence>
<evidence type="ECO:0000256" key="8">
    <source>
        <dbReference type="ARBA" id="ARBA00022840"/>
    </source>
</evidence>
<dbReference type="PANTHER" id="PTHR42913:SF9">
    <property type="entry name" value="SLR1591 PROTEIN"/>
    <property type="match status" value="1"/>
</dbReference>
<evidence type="ECO:0000256" key="10">
    <source>
        <dbReference type="ARBA" id="ARBA00023266"/>
    </source>
</evidence>
<dbReference type="Pfam" id="PF02769">
    <property type="entry name" value="AIRS_C"/>
    <property type="match status" value="1"/>
</dbReference>
<evidence type="ECO:0000256" key="1">
    <source>
        <dbReference type="ARBA" id="ARBA00001974"/>
    </source>
</evidence>
<keyword evidence="10" id="KW-0711">Selenium</keyword>
<dbReference type="GO" id="GO:0003955">
    <property type="term" value="F:NAD(P)H dehydrogenase (quinone) activity"/>
    <property type="evidence" value="ECO:0007669"/>
    <property type="project" value="TreeGrafter"/>
</dbReference>
<proteinExistence type="inferred from homology"/>
<sequence length="753" mass="82143">MAQTLSKEIVLIGGGHAHAIALRQFALNPLPGVRLTLIADTLHTPYSGMLPGHIAGFYSFDQTHIDLHHLCQFARAQLYQDHAIGLDLKRNQVLCAHRPPVHFDLLSIDIGSTPNQIQVPGANNYAIPAKPVSQFLNHWRETIESFARHPTHPLKLAIVGGGAGGVELALTMQQGLFVCRQATGGMRNIDASFVMYTASFPEIHLFHQGQEIMSSHNRVVRKRIAQLMGRRDIQLHLGERVTQVSEQGLQCQSGFTLECDRVFWVTQASAPPWLKAAGLATDTDGFILVKDSLQSVSHPQVFAAGDIATMVNHTRPKAGVFAVRQGQPLYENLKQAVLGKAPKPYRPQKQILGLIGTGDGKAIASWGKWGLGPNPLLWRWKDWIDRRFMAQFEDFGQSPTHPSLAPIPIPPERLSSVLKRVITDNPKLESLIEIENPGDNLALSSVTSGLLIEGMDFLTDSLRDPYLFGMLATHHCLNPILAKGATPHSVLGWIELPNSLPTQQEETLYQLLSGVLQALTISQTQLVGCRASLGPRLSLGFSTQGYADPEPVLYPPKLQPGQVLILTKPLGVGALMTAQEQYKSKGRWLEGAIASMIQSNYPASLTFLETGATACTAVGNLGLLSHLTTLINNTSVSISLNLDTLPVLEGTLETLRHVRSSPFHQDNSSSTSTTLSEPISYLQNVSSFDSHPVYPLLFDPQWSGGLVAGIPHPQAEECLKLLQNLGYTHSAIIGEVHLPAGDLPPIQLIVNEE</sequence>